<dbReference type="Proteomes" id="UP001155586">
    <property type="component" value="Unassembled WGS sequence"/>
</dbReference>
<dbReference type="RefSeq" id="WP_252033084.1">
    <property type="nucleotide sequence ID" value="NZ_JAKRRX010000143.1"/>
</dbReference>
<comment type="caution">
    <text evidence="1">The sequence shown here is derived from an EMBL/GenBank/DDBJ whole genome shotgun (WGS) entry which is preliminary data.</text>
</comment>
<dbReference type="EMBL" id="JAKRRX010000143">
    <property type="protein sequence ID" value="MCW8335800.1"/>
    <property type="molecule type" value="Genomic_DNA"/>
</dbReference>
<accession>A0A9X3HTG0</accession>
<dbReference type="AlphaFoldDB" id="A0A9X3HTG0"/>
<protein>
    <submittedName>
        <fullName evidence="1">Uncharacterized protein</fullName>
    </submittedName>
</protein>
<proteinExistence type="predicted"/>
<evidence type="ECO:0000313" key="2">
    <source>
        <dbReference type="Proteomes" id="UP001155586"/>
    </source>
</evidence>
<gene>
    <name evidence="1" type="ORF">MD483_18475</name>
</gene>
<keyword evidence="2" id="KW-1185">Reference proteome</keyword>
<evidence type="ECO:0000313" key="1">
    <source>
        <dbReference type="EMBL" id="MCW8335800.1"/>
    </source>
</evidence>
<name>A0A9X3HTG0_9VIBR</name>
<reference evidence="1" key="1">
    <citation type="submission" date="2022-02" db="EMBL/GenBank/DDBJ databases">
        <title>Vibrio sp. nov., a new bacterium isolated from Bohai sea, China.</title>
        <authorList>
            <person name="Yuan Y."/>
        </authorList>
    </citation>
    <scope>NUCLEOTIDE SEQUENCE</scope>
    <source>
        <strain evidence="1">DBSS07</strain>
    </source>
</reference>
<organism evidence="1 2">
    <name type="scientific">Vibrio paucivorans</name>
    <dbReference type="NCBI Taxonomy" id="2829489"/>
    <lineage>
        <taxon>Bacteria</taxon>
        <taxon>Pseudomonadati</taxon>
        <taxon>Pseudomonadota</taxon>
        <taxon>Gammaproteobacteria</taxon>
        <taxon>Vibrionales</taxon>
        <taxon>Vibrionaceae</taxon>
        <taxon>Vibrio</taxon>
    </lineage>
</organism>
<sequence length="67" mass="7556">MDLERCVIVLRNHMEITCDSVEHSLGVIENNHSDEISAIKIDASDGSNIHSYHFNTIDESLESLMNL</sequence>